<comment type="similarity">
    <text evidence="1">Belongs to the UDP-glycosyltransferase family.</text>
</comment>
<dbReference type="PROSITE" id="PS00375">
    <property type="entry name" value="UDPGT"/>
    <property type="match status" value="1"/>
</dbReference>
<dbReference type="AlphaFoldDB" id="A0AAN8VYH6"/>
<accession>A0AAN8VYH6</accession>
<proteinExistence type="inferred from homology"/>
<keyword evidence="6" id="KW-1185">Reference proteome</keyword>
<dbReference type="InterPro" id="IPR058980">
    <property type="entry name" value="Glyco_transf_N"/>
</dbReference>
<feature type="domain" description="Glycosyltransferase N-terminal" evidence="4">
    <location>
        <begin position="252"/>
        <end position="489"/>
    </location>
</feature>
<evidence type="ECO:0000256" key="3">
    <source>
        <dbReference type="ARBA" id="ARBA00022679"/>
    </source>
</evidence>
<dbReference type="Pfam" id="PF00201">
    <property type="entry name" value="UDPGT"/>
    <property type="match status" value="1"/>
</dbReference>
<dbReference type="PANTHER" id="PTHR48047">
    <property type="entry name" value="GLYCOSYLTRANSFERASE"/>
    <property type="match status" value="1"/>
</dbReference>
<reference evidence="5 6" key="1">
    <citation type="submission" date="2023-12" db="EMBL/GenBank/DDBJ databases">
        <title>A high-quality genome assembly for Dillenia turbinata (Dilleniales).</title>
        <authorList>
            <person name="Chanderbali A."/>
        </authorList>
    </citation>
    <scope>NUCLEOTIDE SEQUENCE [LARGE SCALE GENOMIC DNA]</scope>
    <source>
        <strain evidence="5">LSX21</strain>
        <tissue evidence="5">Leaf</tissue>
    </source>
</reference>
<evidence type="ECO:0000259" key="4">
    <source>
        <dbReference type="Pfam" id="PF26168"/>
    </source>
</evidence>
<sequence>MASETSQLHFLMIPFMSQSHLIPITDTAKLLAQRGLTVTIITTPLNAIHYKKVINNAANSNLKVHLVEFQFPFREARLPQGCENLDSLSNLDLVKNFIEASRMLEKPLEDFLREFKPPANCIISSSALPWTLKVARRFNIPWMVYHTISCFTLSRSHRILRNKVHGSIESESEPSVVGMPDGMVPLAATLKESLGHISNLIEELQEAELFASGIVINSFEELEPIYVEDYKKMRNSNVWCAMASDINQPHFVLIPLMAQGHMIPMIDMARLLAEHGVLVSLVTTPQNASRVQSTIQRANESGFSIRLVQIPFPCKDVGLPLGCENLDSVPSKNLIRKFYIAIDKLQQPLEKYLEENKPSPSCIISDKYVYWTSLTAKKFHVPRLVFHGMGCFSLLSSHNVKLYKAHHSVSSDRDPFDIPGLPHKIQITKAQLPGEFVKSQDFDDIRELIREAETSAYGVVLNSFDSLEHGYIEDYTRVLNKMVWPIGPVSLCNKTNAEKFERGDKASIDEKQCLQWLDSKKQCSVLYVCLGSQCRLIPTQLIELGLGLEASKHPFIWVIKKGERFPDLESGLQKENFEDRIKGRGLLIKGWAPQILILSHPAIRGFLSHCGWNSTIEAACSGVPMLTWPMFAEQFLNEKLITEVLKIGIRMGIEAPVRWGDEEKVGILVTKSEVEIAVNRLMDGREGEMPRQRARQLGEKARRAMEAGGASNFNISLMIQEIMNLNAQEKCHK</sequence>
<comment type="caution">
    <text evidence="5">The sequence shown here is derived from an EMBL/GenBank/DDBJ whole genome shotgun (WGS) entry which is preliminary data.</text>
</comment>
<evidence type="ECO:0000313" key="6">
    <source>
        <dbReference type="Proteomes" id="UP001370490"/>
    </source>
</evidence>
<evidence type="ECO:0000256" key="2">
    <source>
        <dbReference type="ARBA" id="ARBA00022676"/>
    </source>
</evidence>
<dbReference type="Gene3D" id="3.40.50.2000">
    <property type="entry name" value="Glycogen Phosphorylase B"/>
    <property type="match status" value="3"/>
</dbReference>
<protein>
    <submittedName>
        <fullName evidence="5">UDP-glucuronosyl/UDP-glucosyltransferase</fullName>
    </submittedName>
</protein>
<dbReference type="PANTHER" id="PTHR48047:SF143">
    <property type="entry name" value="UDP-GLYCOSYLTRANSFERASE 73D1"/>
    <property type="match status" value="1"/>
</dbReference>
<gene>
    <name evidence="5" type="ORF">RJ641_028102</name>
</gene>
<dbReference type="GO" id="GO:0035251">
    <property type="term" value="F:UDP-glucosyltransferase activity"/>
    <property type="evidence" value="ECO:0007669"/>
    <property type="project" value="TreeGrafter"/>
</dbReference>
<organism evidence="5 6">
    <name type="scientific">Dillenia turbinata</name>
    <dbReference type="NCBI Taxonomy" id="194707"/>
    <lineage>
        <taxon>Eukaryota</taxon>
        <taxon>Viridiplantae</taxon>
        <taxon>Streptophyta</taxon>
        <taxon>Embryophyta</taxon>
        <taxon>Tracheophyta</taxon>
        <taxon>Spermatophyta</taxon>
        <taxon>Magnoliopsida</taxon>
        <taxon>eudicotyledons</taxon>
        <taxon>Gunneridae</taxon>
        <taxon>Pentapetalae</taxon>
        <taxon>Dilleniales</taxon>
        <taxon>Dilleniaceae</taxon>
        <taxon>Dillenia</taxon>
    </lineage>
</organism>
<evidence type="ECO:0000313" key="5">
    <source>
        <dbReference type="EMBL" id="KAK6942725.1"/>
    </source>
</evidence>
<name>A0AAN8VYH6_9MAGN</name>
<keyword evidence="2" id="KW-0328">Glycosyltransferase</keyword>
<dbReference type="FunFam" id="3.40.50.2000:FF:000071">
    <property type="entry name" value="Glycosyltransferase"/>
    <property type="match status" value="1"/>
</dbReference>
<dbReference type="InterPro" id="IPR002213">
    <property type="entry name" value="UDP_glucos_trans"/>
</dbReference>
<dbReference type="Proteomes" id="UP001370490">
    <property type="component" value="Unassembled WGS sequence"/>
</dbReference>
<keyword evidence="3" id="KW-0808">Transferase</keyword>
<dbReference type="CDD" id="cd03784">
    <property type="entry name" value="GT1_Gtf-like"/>
    <property type="match status" value="1"/>
</dbReference>
<dbReference type="Pfam" id="PF26168">
    <property type="entry name" value="Glyco_transf_N"/>
    <property type="match status" value="1"/>
</dbReference>
<dbReference type="EMBL" id="JBAMMX010000004">
    <property type="protein sequence ID" value="KAK6942725.1"/>
    <property type="molecule type" value="Genomic_DNA"/>
</dbReference>
<dbReference type="FunFam" id="3.40.50.2000:FF:000047">
    <property type="entry name" value="Glycosyltransferase"/>
    <property type="match status" value="1"/>
</dbReference>
<dbReference type="SUPFAM" id="SSF53756">
    <property type="entry name" value="UDP-Glycosyltransferase/glycogen phosphorylase"/>
    <property type="match status" value="2"/>
</dbReference>
<dbReference type="InterPro" id="IPR035595">
    <property type="entry name" value="UDP_glycos_trans_CS"/>
</dbReference>
<evidence type="ECO:0000256" key="1">
    <source>
        <dbReference type="ARBA" id="ARBA00009995"/>
    </source>
</evidence>